<evidence type="ECO:0000256" key="1">
    <source>
        <dbReference type="SAM" id="MobiDB-lite"/>
    </source>
</evidence>
<feature type="compositionally biased region" description="Polar residues" evidence="1">
    <location>
        <begin position="139"/>
        <end position="153"/>
    </location>
</feature>
<proteinExistence type="predicted"/>
<keyword evidence="2" id="KW-0732">Signal</keyword>
<evidence type="ECO:0000313" key="3">
    <source>
        <dbReference type="EMBL" id="QBG35677.1"/>
    </source>
</evidence>
<feature type="chain" id="PRO_5020549777" evidence="2">
    <location>
        <begin position="18"/>
        <end position="153"/>
    </location>
</feature>
<dbReference type="PROSITE" id="PS51257">
    <property type="entry name" value="PROKAR_LIPOPROTEIN"/>
    <property type="match status" value="1"/>
</dbReference>
<organism evidence="3 4">
    <name type="scientific">Litorilituus sediminis</name>
    <dbReference type="NCBI Taxonomy" id="718192"/>
    <lineage>
        <taxon>Bacteria</taxon>
        <taxon>Pseudomonadati</taxon>
        <taxon>Pseudomonadota</taxon>
        <taxon>Gammaproteobacteria</taxon>
        <taxon>Alteromonadales</taxon>
        <taxon>Colwelliaceae</taxon>
        <taxon>Litorilituus</taxon>
    </lineage>
</organism>
<dbReference type="AlphaFoldDB" id="A0A4P6P8B0"/>
<accession>A0A4P6P8B0</accession>
<evidence type="ECO:0000313" key="4">
    <source>
        <dbReference type="Proteomes" id="UP000290244"/>
    </source>
</evidence>
<evidence type="ECO:0000256" key="2">
    <source>
        <dbReference type="SAM" id="SignalP"/>
    </source>
</evidence>
<dbReference type="Proteomes" id="UP000290244">
    <property type="component" value="Chromosome"/>
</dbReference>
<keyword evidence="4" id="KW-1185">Reference proteome</keyword>
<dbReference type="Pfam" id="PF10973">
    <property type="entry name" value="DUF2799"/>
    <property type="match status" value="1"/>
</dbReference>
<feature type="signal peptide" evidence="2">
    <location>
        <begin position="1"/>
        <end position="17"/>
    </location>
</feature>
<name>A0A4P6P8B0_9GAMM</name>
<dbReference type="KEGG" id="lsd:EMK97_08125"/>
<gene>
    <name evidence="3" type="ORF">EMK97_08125</name>
</gene>
<dbReference type="RefSeq" id="WP_130601086.1">
    <property type="nucleotide sequence ID" value="NZ_CP034759.1"/>
</dbReference>
<protein>
    <submittedName>
        <fullName evidence="3">DUF2799 domain-containing protein</fullName>
    </submittedName>
</protein>
<sequence>MKNFLAMFMLATLAACGSTSQPSSYSSETQCDDSNWQNVGYKVAMAGKSVRTFNQLKESCKDAIVPEARSTYLAGYQQGIKEFCSFENGLQQGKEGKLDATVCPKELRAEFERGYNIAAKAVEMQNEKAKRAADREQMRQQQTSDLIGAGRSQ</sequence>
<reference evidence="3 4" key="1">
    <citation type="submission" date="2018-12" db="EMBL/GenBank/DDBJ databases">
        <title>Complete genome of Litorilituus sediminis.</title>
        <authorList>
            <person name="Liu A."/>
            <person name="Rong J."/>
        </authorList>
    </citation>
    <scope>NUCLEOTIDE SEQUENCE [LARGE SCALE GENOMIC DNA]</scope>
    <source>
        <strain evidence="3 4">JCM 17549</strain>
    </source>
</reference>
<dbReference type="EMBL" id="CP034759">
    <property type="protein sequence ID" value="QBG35677.1"/>
    <property type="molecule type" value="Genomic_DNA"/>
</dbReference>
<dbReference type="InterPro" id="IPR021242">
    <property type="entry name" value="DUF2799"/>
</dbReference>
<dbReference type="OrthoDB" id="5704626at2"/>
<feature type="compositionally biased region" description="Basic and acidic residues" evidence="1">
    <location>
        <begin position="128"/>
        <end position="138"/>
    </location>
</feature>
<feature type="region of interest" description="Disordered" evidence="1">
    <location>
        <begin position="128"/>
        <end position="153"/>
    </location>
</feature>